<dbReference type="Gene3D" id="1.20.210.10">
    <property type="entry name" value="Cytochrome c oxidase-like, subunit I domain"/>
    <property type="match status" value="1"/>
</dbReference>
<dbReference type="GO" id="GO:0045277">
    <property type="term" value="C:respiratory chain complex IV"/>
    <property type="evidence" value="ECO:0007669"/>
    <property type="project" value="InterPro"/>
</dbReference>
<protein>
    <recommendedName>
        <fullName evidence="5">Cytochrome c oxidase subunit 1</fullName>
        <ecNumber evidence="5">7.1.1.9</ecNumber>
    </recommendedName>
</protein>
<feature type="transmembrane region" description="Helical" evidence="6">
    <location>
        <begin position="528"/>
        <end position="550"/>
    </location>
</feature>
<dbReference type="UniPathway" id="UPA00705"/>
<evidence type="ECO:0000256" key="5">
    <source>
        <dbReference type="RuleBase" id="RU000369"/>
    </source>
</evidence>
<dbReference type="InterPro" id="IPR023616">
    <property type="entry name" value="Cyt_c_oxase-like_su1_dom"/>
</dbReference>
<dbReference type="Pfam" id="PF00115">
    <property type="entry name" value="COX1"/>
    <property type="match status" value="1"/>
</dbReference>
<evidence type="ECO:0000256" key="6">
    <source>
        <dbReference type="SAM" id="Phobius"/>
    </source>
</evidence>
<comment type="subcellular location">
    <subcellularLocation>
        <location evidence="1">Membrane</location>
        <topology evidence="1">Multi-pass membrane protein</topology>
    </subcellularLocation>
    <subcellularLocation>
        <location evidence="5">Mitochondrion inner membrane</location>
        <topology evidence="5">Multi-pass membrane protein</topology>
    </subcellularLocation>
</comment>
<dbReference type="GO" id="GO:0006123">
    <property type="term" value="P:mitochondrial electron transport, cytochrome c to oxygen"/>
    <property type="evidence" value="ECO:0007669"/>
    <property type="project" value="TreeGrafter"/>
</dbReference>
<evidence type="ECO:0000256" key="3">
    <source>
        <dbReference type="ARBA" id="ARBA00022989"/>
    </source>
</evidence>
<evidence type="ECO:0000256" key="2">
    <source>
        <dbReference type="ARBA" id="ARBA00022692"/>
    </source>
</evidence>
<dbReference type="GO" id="GO:0046872">
    <property type="term" value="F:metal ion binding"/>
    <property type="evidence" value="ECO:0007669"/>
    <property type="project" value="UniProtKB-KW"/>
</dbReference>
<evidence type="ECO:0000313" key="8">
    <source>
        <dbReference type="EMBL" id="AGN49004.1"/>
    </source>
</evidence>
<keyword evidence="5" id="KW-0249">Electron transport</keyword>
<comment type="similarity">
    <text evidence="5">Belongs to the heme-copper respiratory oxidase family.</text>
</comment>
<dbReference type="InterPro" id="IPR033944">
    <property type="entry name" value="Cyt_c_oxase_su1_dom"/>
</dbReference>
<keyword evidence="5" id="KW-0999">Mitochondrion inner membrane</keyword>
<keyword evidence="5" id="KW-0349">Heme</keyword>
<dbReference type="PANTHER" id="PTHR10422">
    <property type="entry name" value="CYTOCHROME C OXIDASE SUBUNIT 1"/>
    <property type="match status" value="1"/>
</dbReference>
<dbReference type="GO" id="GO:0004129">
    <property type="term" value="F:cytochrome-c oxidase activity"/>
    <property type="evidence" value="ECO:0007669"/>
    <property type="project" value="UniProtKB-EC"/>
</dbReference>
<dbReference type="GO" id="GO:0020037">
    <property type="term" value="F:heme binding"/>
    <property type="evidence" value="ECO:0007669"/>
    <property type="project" value="InterPro"/>
</dbReference>
<feature type="transmembrane region" description="Helical" evidence="6">
    <location>
        <begin position="304"/>
        <end position="321"/>
    </location>
</feature>
<gene>
    <name evidence="8" type="ordered locus">BC1G_20024</name>
</gene>
<feature type="transmembrane region" description="Helical" evidence="6">
    <location>
        <begin position="406"/>
        <end position="426"/>
    </location>
</feature>
<dbReference type="PANTHER" id="PTHR10422:SF18">
    <property type="entry name" value="CYTOCHROME C OXIDASE SUBUNIT 1"/>
    <property type="match status" value="1"/>
</dbReference>
<feature type="transmembrane region" description="Helical" evidence="6">
    <location>
        <begin position="96"/>
        <end position="116"/>
    </location>
</feature>
<feature type="transmembrane region" description="Helical" evidence="6">
    <location>
        <begin position="137"/>
        <end position="158"/>
    </location>
</feature>
<dbReference type="AlphaFoldDB" id="R9U320"/>
<dbReference type="PRINTS" id="PR01165">
    <property type="entry name" value="CYCOXIDASEI"/>
</dbReference>
<organism evidence="8">
    <name type="scientific">Botryotinia fuckeliana (strain B05.10)</name>
    <name type="common">Noble rot fungus</name>
    <name type="synonym">Botrytis cinerea</name>
    <dbReference type="NCBI Taxonomy" id="332648"/>
    <lineage>
        <taxon>Eukaryota</taxon>
        <taxon>Fungi</taxon>
        <taxon>Dikarya</taxon>
        <taxon>Ascomycota</taxon>
        <taxon>Pezizomycotina</taxon>
        <taxon>Leotiomycetes</taxon>
        <taxon>Helotiales</taxon>
        <taxon>Sclerotiniaceae</taxon>
        <taxon>Botrytis</taxon>
    </lineage>
</organism>
<keyword evidence="5" id="KW-0186">Copper</keyword>
<keyword evidence="2 5" id="KW-0812">Transmembrane</keyword>
<dbReference type="InterPro" id="IPR036927">
    <property type="entry name" value="Cyt_c_oxase-like_su1_sf"/>
</dbReference>
<dbReference type="InterPro" id="IPR000883">
    <property type="entry name" value="Cyt_C_Oxase_1"/>
</dbReference>
<comment type="pathway">
    <text evidence="5">Energy metabolism; oxidative phosphorylation.</text>
</comment>
<evidence type="ECO:0000256" key="1">
    <source>
        <dbReference type="ARBA" id="ARBA00004141"/>
    </source>
</evidence>
<dbReference type="EMBL" id="KC832409">
    <property type="protein sequence ID" value="AGN49004.1"/>
    <property type="molecule type" value="Genomic_DNA"/>
</dbReference>
<keyword evidence="5" id="KW-0813">Transport</keyword>
<reference evidence="8" key="1">
    <citation type="submission" date="2013-03" db="EMBL/GenBank/DDBJ databases">
        <title>The Genome Sequence of Botryotinia fuckeliana B05.10 mitochondrial assembly.</title>
        <authorList>
            <consortium name="The Broad Institute Genome Sequencing Platform"/>
            <person name="van Kan J."/>
            <person name="Stassen J."/>
            <person name="Cuomo C."/>
            <person name="Walker B."/>
            <person name="Young S.K."/>
            <person name="Zeng Q."/>
            <person name="Gargeya S."/>
            <person name="Fitzgerald M."/>
            <person name="Haas B."/>
            <person name="Abouelleil A."/>
            <person name="Alvarado L."/>
            <person name="Arachchi H.M."/>
            <person name="Berlin A.M."/>
            <person name="Chapman S.B."/>
            <person name="Dewar J."/>
            <person name="Goldberg J."/>
            <person name="Griggs A."/>
            <person name="Gujja S."/>
            <person name="Hansen M."/>
            <person name="Howarth C."/>
            <person name="Imamovic A."/>
            <person name="Larimer J."/>
            <person name="McCowan C."/>
            <person name="Murphy C."/>
            <person name="Neiman D."/>
            <person name="Pearson M."/>
            <person name="Priest M."/>
            <person name="Roberts A."/>
            <person name="Saif S."/>
            <person name="Shea T."/>
            <person name="Sisk P."/>
            <person name="Sykes S."/>
            <person name="Wortman J."/>
            <person name="Nusbaum C."/>
            <person name="Birren B."/>
        </authorList>
    </citation>
    <scope>NUCLEOTIDE SEQUENCE [LARGE SCALE GENOMIC DNA]</scope>
    <source>
        <strain evidence="8">B05.10</strain>
    </source>
</reference>
<evidence type="ECO:0000256" key="4">
    <source>
        <dbReference type="ARBA" id="ARBA00023136"/>
    </source>
</evidence>
<dbReference type="SMR" id="R9U320"/>
<dbReference type="PROSITE" id="PS50855">
    <property type="entry name" value="COX1"/>
    <property type="match status" value="1"/>
</dbReference>
<proteinExistence type="inferred from homology"/>
<feature type="transmembrane region" description="Helical" evidence="6">
    <location>
        <begin position="60"/>
        <end position="81"/>
    </location>
</feature>
<feature type="transmembrane region" description="Helical" evidence="6">
    <location>
        <begin position="228"/>
        <end position="257"/>
    </location>
</feature>
<dbReference type="SUPFAM" id="SSF81442">
    <property type="entry name" value="Cytochrome c oxidase subunit I-like"/>
    <property type="match status" value="1"/>
</dbReference>
<keyword evidence="5 8" id="KW-0496">Mitochondrion</keyword>
<comment type="function">
    <text evidence="5">Component of the cytochrome c oxidase, the last enzyme in the mitochondrial electron transport chain which drives oxidative phosphorylation. The respiratory chain contains 3 multisubunit complexes succinate dehydrogenase (complex II, CII), ubiquinol-cytochrome c oxidoreductase (cytochrome b-c1 complex, complex III, CIII) and cytochrome c oxidase (complex IV, CIV), that cooperate to transfer electrons derived from NADH and succinate to molecular oxygen, creating an electrochemical gradient over the inner membrane that drives transmembrane transport and the ATP synthase. Cytochrome c oxidase is the component of the respiratory chain that catalyzes the reduction of oxygen to water. Electrons originating from reduced cytochrome c in the intermembrane space (IMS) are transferred via the dinuclear copper A center (CU(A)) of subunit 2 and heme A of subunit 1 to the active site in subunit 1, a binuclear center (BNC) formed by heme A3 and copper B (CU(B)). The BNC reduces molecular oxygen to 2 water molecules using 4 electrons from cytochrome c in the IMS and 4 protons from the mitochondrial matrix.</text>
</comment>
<sequence>MEVSQPHRSFVLNNINISLKEETVSNRPAVDSNLSVLRANISLWTERWFLSSNAKDIGTLYLIFALFSGLLGTAFSVLIRLELSGPGVQYIADNQLYNAIITAHAILMIFFMPNGYNKMNFLLPLLVGGPDMAFPRLNNISFWLLPPSLILFLFASGIENGAGTGWTLNGYQYNCYPPLSGVQSHSGPSVDLAIFALHLSGIIRNIGCIFVITTILNMRAPGISLHKLALFGWAVVVTAVLLLLSLPVLAGAITMVLTDRNFNTSFFEAAGGGDPILYQHLFSRLVFEDYFIFSTNGFFGHPEVYILIIPGFGIISTVISASSNKSVFGYLGMVYAMMSIGVLGFVVWSWEYLLTILHHMYTVGLDVDTRAYFTAATLIIAVPTGIKIFSWLATCYGGSLQLTPSMLFALGFVFMFTIGGLMNIFLQVSGVVLANASLDIAFHDTYYVVAHFHYVLSMGAVFALYSAWYFWIPKILGLDYNKMLGKAHFWILFIGIHLKFLDLQHFLGLQGMPRRISDYPDAFAGWNLISSFGSIISVVATVLFLHIVYVQLVEGKATTRYPWLTPQFYSDSLQTLLNRSYNSLEWALTSPPKPHAFVSLPLQSRL</sequence>
<keyword evidence="5" id="KW-0479">Metal-binding</keyword>
<dbReference type="CDD" id="cd01663">
    <property type="entry name" value="Cyt_c_Oxidase_I"/>
    <property type="match status" value="1"/>
</dbReference>
<keyword evidence="4 5" id="KW-0472">Membrane</keyword>
<feature type="transmembrane region" description="Helical" evidence="6">
    <location>
        <begin position="192"/>
        <end position="216"/>
    </location>
</feature>
<comment type="catalytic activity">
    <reaction evidence="5">
        <text>4 Fe(II)-[cytochrome c] + O2 + 8 H(+)(in) = 4 Fe(III)-[cytochrome c] + 2 H2O + 4 H(+)(out)</text>
        <dbReference type="Rhea" id="RHEA:11436"/>
        <dbReference type="Rhea" id="RHEA-COMP:10350"/>
        <dbReference type="Rhea" id="RHEA-COMP:14399"/>
        <dbReference type="ChEBI" id="CHEBI:15377"/>
        <dbReference type="ChEBI" id="CHEBI:15378"/>
        <dbReference type="ChEBI" id="CHEBI:15379"/>
        <dbReference type="ChEBI" id="CHEBI:29033"/>
        <dbReference type="ChEBI" id="CHEBI:29034"/>
        <dbReference type="EC" id="7.1.1.9"/>
    </reaction>
</comment>
<feature type="transmembrane region" description="Helical" evidence="6">
    <location>
        <begin position="489"/>
        <end position="508"/>
    </location>
</feature>
<dbReference type="GO" id="GO:0015990">
    <property type="term" value="P:electron transport coupled proton transport"/>
    <property type="evidence" value="ECO:0007669"/>
    <property type="project" value="TreeGrafter"/>
</dbReference>
<dbReference type="GO" id="GO:0005743">
    <property type="term" value="C:mitochondrial inner membrane"/>
    <property type="evidence" value="ECO:0007669"/>
    <property type="project" value="UniProtKB-SubCell"/>
</dbReference>
<feature type="transmembrane region" description="Helical" evidence="6">
    <location>
        <begin position="370"/>
        <end position="394"/>
    </location>
</feature>
<keyword evidence="3 6" id="KW-1133">Transmembrane helix</keyword>
<evidence type="ECO:0000259" key="7">
    <source>
        <dbReference type="PROSITE" id="PS50855"/>
    </source>
</evidence>
<geneLocation type="mitochondrion" evidence="8"/>
<accession>R9U320</accession>
<feature type="transmembrane region" description="Helical" evidence="6">
    <location>
        <begin position="328"/>
        <end position="350"/>
    </location>
</feature>
<dbReference type="EC" id="7.1.1.9" evidence="5"/>
<keyword evidence="5" id="KW-0679">Respiratory chain</keyword>
<name>R9U320_BOTFB</name>
<feature type="domain" description="Cytochrome oxidase subunit I profile" evidence="7">
    <location>
        <begin position="42"/>
        <end position="604"/>
    </location>
</feature>
<keyword evidence="5" id="KW-0408">Iron</keyword>
<feature type="transmembrane region" description="Helical" evidence="6">
    <location>
        <begin position="446"/>
        <end position="468"/>
    </location>
</feature>